<feature type="transmembrane region" description="Helical" evidence="1">
    <location>
        <begin position="90"/>
        <end position="109"/>
    </location>
</feature>
<evidence type="ECO:0000313" key="2">
    <source>
        <dbReference type="EMBL" id="MDT3404350.1"/>
    </source>
</evidence>
<protein>
    <submittedName>
        <fullName evidence="2">Membrane protein</fullName>
    </submittedName>
</protein>
<dbReference type="EMBL" id="JAVLVU010000001">
    <property type="protein sequence ID" value="MDT3404350.1"/>
    <property type="molecule type" value="Genomic_DNA"/>
</dbReference>
<organism evidence="2 3">
    <name type="scientific">Mucilaginibacter terrae</name>
    <dbReference type="NCBI Taxonomy" id="1955052"/>
    <lineage>
        <taxon>Bacteria</taxon>
        <taxon>Pseudomonadati</taxon>
        <taxon>Bacteroidota</taxon>
        <taxon>Sphingobacteriia</taxon>
        <taxon>Sphingobacteriales</taxon>
        <taxon>Sphingobacteriaceae</taxon>
        <taxon>Mucilaginibacter</taxon>
    </lineage>
</organism>
<keyword evidence="1" id="KW-0812">Transmembrane</keyword>
<feature type="transmembrane region" description="Helical" evidence="1">
    <location>
        <begin position="129"/>
        <end position="151"/>
    </location>
</feature>
<feature type="transmembrane region" description="Helical" evidence="1">
    <location>
        <begin position="66"/>
        <end position="84"/>
    </location>
</feature>
<accession>A0ABU3GXG6</accession>
<gene>
    <name evidence="2" type="ORF">QE417_003422</name>
</gene>
<dbReference type="Proteomes" id="UP001258315">
    <property type="component" value="Unassembled WGS sequence"/>
</dbReference>
<name>A0ABU3GXG6_9SPHI</name>
<keyword evidence="1" id="KW-0472">Membrane</keyword>
<keyword evidence="1" id="KW-1133">Transmembrane helix</keyword>
<dbReference type="PANTHER" id="PTHR36974">
    <property type="entry name" value="MEMBRANE PROTEIN-RELATED"/>
    <property type="match status" value="1"/>
</dbReference>
<dbReference type="PANTHER" id="PTHR36974:SF1">
    <property type="entry name" value="DOXX FAMILY MEMBRANE PROTEIN"/>
    <property type="match status" value="1"/>
</dbReference>
<evidence type="ECO:0000256" key="1">
    <source>
        <dbReference type="SAM" id="Phobius"/>
    </source>
</evidence>
<evidence type="ECO:0000313" key="3">
    <source>
        <dbReference type="Proteomes" id="UP001258315"/>
    </source>
</evidence>
<sequence>MKPFFILLATFAASILLNKIFSDNYRIIFSGTLALCVMLLFTSIAHFIYAKGMAMMLPPFVPFKHAVVYLTGVLEVGFAIAFMFPPYRIYTAWLLIAFLILVLPANIYASVKQVNYSNATYTGNGLSYLWFRMPMQLLLIWWAWFFGIYLAA</sequence>
<dbReference type="RefSeq" id="WP_311951679.1">
    <property type="nucleotide sequence ID" value="NZ_JAVLVU010000001.1"/>
</dbReference>
<keyword evidence="3" id="KW-1185">Reference proteome</keyword>
<feature type="transmembrane region" description="Helical" evidence="1">
    <location>
        <begin position="32"/>
        <end position="54"/>
    </location>
</feature>
<comment type="caution">
    <text evidence="2">The sequence shown here is derived from an EMBL/GenBank/DDBJ whole genome shotgun (WGS) entry which is preliminary data.</text>
</comment>
<proteinExistence type="predicted"/>
<reference evidence="3" key="1">
    <citation type="submission" date="2023-07" db="EMBL/GenBank/DDBJ databases">
        <title>Functional and genomic diversity of the sorghum phyllosphere microbiome.</title>
        <authorList>
            <person name="Shade A."/>
        </authorList>
    </citation>
    <scope>NUCLEOTIDE SEQUENCE [LARGE SCALE GENOMIC DNA]</scope>
    <source>
        <strain evidence="3">SORGH_AS_0422</strain>
    </source>
</reference>